<dbReference type="Pfam" id="PF13358">
    <property type="entry name" value="DDE_3"/>
    <property type="match status" value="1"/>
</dbReference>
<evidence type="ECO:0000313" key="2">
    <source>
        <dbReference type="EMBL" id="CAG8676982.1"/>
    </source>
</evidence>
<sequence>ILRNIIREKVDWYLDKIVLQMEIQCGKHVSVSTLWCSLAYCGITRKKLHKAAKERNELLRSAFMLRIDESSKDERTISRGYGYSETNTRAVKKTVFVRGVRYTLLPALTLDGIIAVDIMEGSCSKIRFKEFVISQVLPQMNSYPHARSVLVLDNARIHHDDRLLEYLDAFGIRVEFLPPYSPDLNPIETAFSYIKHSSKTKASSLLTSPLQSNLIQQPECSGQLYAVPLFYNQFQMFSPYIPSQIYETPFQTSIQIPSQSATSVGMTLPTISNFLKQVDENENFEKCGVDTIGAQETLRHYAAKYNTVYTLPHNSAHL</sequence>
<dbReference type="Gene3D" id="3.30.420.10">
    <property type="entry name" value="Ribonuclease H-like superfamily/Ribonuclease H"/>
    <property type="match status" value="1"/>
</dbReference>
<evidence type="ECO:0000313" key="3">
    <source>
        <dbReference type="Proteomes" id="UP000789508"/>
    </source>
</evidence>
<dbReference type="InterPro" id="IPR038717">
    <property type="entry name" value="Tc1-like_DDE_dom"/>
</dbReference>
<dbReference type="GO" id="GO:0003676">
    <property type="term" value="F:nucleic acid binding"/>
    <property type="evidence" value="ECO:0007669"/>
    <property type="project" value="InterPro"/>
</dbReference>
<reference evidence="2" key="1">
    <citation type="submission" date="2021-06" db="EMBL/GenBank/DDBJ databases">
        <authorList>
            <person name="Kallberg Y."/>
            <person name="Tangrot J."/>
            <person name="Rosling A."/>
        </authorList>
    </citation>
    <scope>NUCLEOTIDE SEQUENCE</scope>
    <source>
        <strain evidence="2">FL130A</strain>
    </source>
</reference>
<gene>
    <name evidence="2" type="ORF">ALEPTO_LOCUS10755</name>
</gene>
<dbReference type="PANTHER" id="PTHR46564">
    <property type="entry name" value="TRANSPOSASE"/>
    <property type="match status" value="1"/>
</dbReference>
<dbReference type="InterPro" id="IPR036397">
    <property type="entry name" value="RNaseH_sf"/>
</dbReference>
<feature type="domain" description="Tc1-like transposase DDE" evidence="1">
    <location>
        <begin position="66"/>
        <end position="200"/>
    </location>
</feature>
<proteinExistence type="predicted"/>
<dbReference type="PANTHER" id="PTHR46564:SF1">
    <property type="entry name" value="TRANSPOSASE"/>
    <property type="match status" value="1"/>
</dbReference>
<comment type="caution">
    <text evidence="2">The sequence shown here is derived from an EMBL/GenBank/DDBJ whole genome shotgun (WGS) entry which is preliminary data.</text>
</comment>
<name>A0A9N9EJU7_9GLOM</name>
<dbReference type="Proteomes" id="UP000789508">
    <property type="component" value="Unassembled WGS sequence"/>
</dbReference>
<keyword evidence="3" id="KW-1185">Reference proteome</keyword>
<protein>
    <submittedName>
        <fullName evidence="2">10566_t:CDS:1</fullName>
    </submittedName>
</protein>
<accession>A0A9N9EJU7</accession>
<feature type="non-terminal residue" evidence="2">
    <location>
        <position position="318"/>
    </location>
</feature>
<evidence type="ECO:0000259" key="1">
    <source>
        <dbReference type="Pfam" id="PF13358"/>
    </source>
</evidence>
<dbReference type="AlphaFoldDB" id="A0A9N9EJU7"/>
<dbReference type="OrthoDB" id="2394134at2759"/>
<dbReference type="EMBL" id="CAJVPS010013439">
    <property type="protein sequence ID" value="CAG8676982.1"/>
    <property type="molecule type" value="Genomic_DNA"/>
</dbReference>
<organism evidence="2 3">
    <name type="scientific">Ambispora leptoticha</name>
    <dbReference type="NCBI Taxonomy" id="144679"/>
    <lineage>
        <taxon>Eukaryota</taxon>
        <taxon>Fungi</taxon>
        <taxon>Fungi incertae sedis</taxon>
        <taxon>Mucoromycota</taxon>
        <taxon>Glomeromycotina</taxon>
        <taxon>Glomeromycetes</taxon>
        <taxon>Archaeosporales</taxon>
        <taxon>Ambisporaceae</taxon>
        <taxon>Ambispora</taxon>
    </lineage>
</organism>